<name>A0A9E2KHK6_9FIRM</name>
<evidence type="ECO:0000313" key="2">
    <source>
        <dbReference type="EMBL" id="MBU3818850.1"/>
    </source>
</evidence>
<comment type="caution">
    <text evidence="2">The sequence shown here is derived from an EMBL/GenBank/DDBJ whole genome shotgun (WGS) entry which is preliminary data.</text>
</comment>
<dbReference type="Proteomes" id="UP000824178">
    <property type="component" value="Unassembled WGS sequence"/>
</dbReference>
<protein>
    <submittedName>
        <fullName evidence="2">Uncharacterized protein</fullName>
    </submittedName>
</protein>
<keyword evidence="1" id="KW-0472">Membrane</keyword>
<organism evidence="2 3">
    <name type="scientific">Candidatus Faecalibacterium intestinavium</name>
    <dbReference type="NCBI Taxonomy" id="2838580"/>
    <lineage>
        <taxon>Bacteria</taxon>
        <taxon>Bacillati</taxon>
        <taxon>Bacillota</taxon>
        <taxon>Clostridia</taxon>
        <taxon>Eubacteriales</taxon>
        <taxon>Oscillospiraceae</taxon>
        <taxon>Faecalibacterium</taxon>
    </lineage>
</organism>
<proteinExistence type="predicted"/>
<dbReference type="EMBL" id="JAHLFH010000009">
    <property type="protein sequence ID" value="MBU3818850.1"/>
    <property type="molecule type" value="Genomic_DNA"/>
</dbReference>
<feature type="transmembrane region" description="Helical" evidence="1">
    <location>
        <begin position="46"/>
        <end position="63"/>
    </location>
</feature>
<evidence type="ECO:0000256" key="1">
    <source>
        <dbReference type="SAM" id="Phobius"/>
    </source>
</evidence>
<reference evidence="2" key="2">
    <citation type="submission" date="2021-04" db="EMBL/GenBank/DDBJ databases">
        <authorList>
            <person name="Gilroy R."/>
        </authorList>
    </citation>
    <scope>NUCLEOTIDE SEQUENCE</scope>
    <source>
        <strain evidence="2">742</strain>
    </source>
</reference>
<sequence length="66" mass="7436">MEKRWKMLGILLVCMVCLRVFALLFAPDGSGFRALTLDGVIVMETVLILAVILTGAVLLIRWFKNR</sequence>
<evidence type="ECO:0000313" key="3">
    <source>
        <dbReference type="Proteomes" id="UP000824178"/>
    </source>
</evidence>
<gene>
    <name evidence="2" type="ORF">H9864_00460</name>
</gene>
<accession>A0A9E2KHK6</accession>
<dbReference type="AlphaFoldDB" id="A0A9E2KHK6"/>
<keyword evidence="1" id="KW-1133">Transmembrane helix</keyword>
<reference evidence="2" key="1">
    <citation type="journal article" date="2021" name="PeerJ">
        <title>Extensive microbial diversity within the chicken gut microbiome revealed by metagenomics and culture.</title>
        <authorList>
            <person name="Gilroy R."/>
            <person name="Ravi A."/>
            <person name="Getino M."/>
            <person name="Pursley I."/>
            <person name="Horton D.L."/>
            <person name="Alikhan N.F."/>
            <person name="Baker D."/>
            <person name="Gharbi K."/>
            <person name="Hall N."/>
            <person name="Watson M."/>
            <person name="Adriaenssens E.M."/>
            <person name="Foster-Nyarko E."/>
            <person name="Jarju S."/>
            <person name="Secka A."/>
            <person name="Antonio M."/>
            <person name="Oren A."/>
            <person name="Chaudhuri R.R."/>
            <person name="La Ragione R."/>
            <person name="Hildebrand F."/>
            <person name="Pallen M.J."/>
        </authorList>
    </citation>
    <scope>NUCLEOTIDE SEQUENCE</scope>
    <source>
        <strain evidence="2">742</strain>
    </source>
</reference>
<keyword evidence="1" id="KW-0812">Transmembrane</keyword>